<keyword evidence="9" id="KW-1185">Reference proteome</keyword>
<dbReference type="Pfam" id="PF13864">
    <property type="entry name" value="Enkurin"/>
    <property type="match status" value="1"/>
</dbReference>
<evidence type="ECO:0000256" key="5">
    <source>
        <dbReference type="ARBA" id="ARBA00023273"/>
    </source>
</evidence>
<reference evidence="8" key="3">
    <citation type="submission" date="2021-02" db="UniProtKB">
        <authorList>
            <consortium name="EnsemblMetazoa"/>
        </authorList>
    </citation>
    <scope>IDENTIFICATION</scope>
    <source>
        <strain evidence="8">USDA</strain>
    </source>
</reference>
<name>E0VK49_PEDHC</name>
<reference evidence="7" key="2">
    <citation type="submission" date="2007-04" db="EMBL/GenBank/DDBJ databases">
        <title>The genome of the human body louse.</title>
        <authorList>
            <consortium name="The Human Body Louse Genome Consortium"/>
            <person name="Kirkness E."/>
            <person name="Walenz B."/>
            <person name="Hass B."/>
            <person name="Bruggner R."/>
            <person name="Strausberg R."/>
        </authorList>
    </citation>
    <scope>NUCLEOTIDE SEQUENCE</scope>
    <source>
        <strain evidence="7">USDA</strain>
    </source>
</reference>
<dbReference type="KEGG" id="phu:Phum_PHUM256930"/>
<dbReference type="EnsemblMetazoa" id="PHUM256930-RA">
    <property type="protein sequence ID" value="PHUM256930-PA"/>
    <property type="gene ID" value="PHUM256930"/>
</dbReference>
<dbReference type="STRING" id="121224.E0VK49"/>
<dbReference type="PANTHER" id="PTHR21490">
    <property type="entry name" value="ENKURIN-RELATED"/>
    <property type="match status" value="1"/>
</dbReference>
<dbReference type="VEuPathDB" id="VectorBase:PHUM256930"/>
<dbReference type="GeneID" id="8235226"/>
<evidence type="ECO:0000313" key="8">
    <source>
        <dbReference type="EnsemblMetazoa" id="PHUM256930-PA"/>
    </source>
</evidence>
<dbReference type="eggNOG" id="ENOG502QT8E">
    <property type="taxonomic scope" value="Eukaryota"/>
</dbReference>
<dbReference type="GO" id="GO:0001669">
    <property type="term" value="C:acrosomal vesicle"/>
    <property type="evidence" value="ECO:0007669"/>
    <property type="project" value="TreeGrafter"/>
</dbReference>
<dbReference type="PANTHER" id="PTHR21490:SF0">
    <property type="entry name" value="ENKURIN"/>
    <property type="match status" value="1"/>
</dbReference>
<dbReference type="FunCoup" id="E0VK49">
    <property type="interactions" value="25"/>
</dbReference>
<evidence type="ECO:0000259" key="6">
    <source>
        <dbReference type="PROSITE" id="PS51665"/>
    </source>
</evidence>
<dbReference type="Proteomes" id="UP000009046">
    <property type="component" value="Unassembled WGS sequence"/>
</dbReference>
<comment type="subcellular location">
    <subcellularLocation>
        <location evidence="1">Cell projection</location>
        <location evidence="1">Cilium</location>
    </subcellularLocation>
    <subcellularLocation>
        <location evidence="2">Cytoplasm</location>
        <location evidence="2">Cytoskeleton</location>
    </subcellularLocation>
</comment>
<dbReference type="InterPro" id="IPR052102">
    <property type="entry name" value="Enkurin_domain-protein"/>
</dbReference>
<feature type="domain" description="Enkurin" evidence="6">
    <location>
        <begin position="184"/>
        <end position="277"/>
    </location>
</feature>
<dbReference type="PROSITE" id="PS51665">
    <property type="entry name" value="ENKURIN"/>
    <property type="match status" value="1"/>
</dbReference>
<dbReference type="CTD" id="8235226"/>
<dbReference type="RefSeq" id="XP_002426493.1">
    <property type="nucleotide sequence ID" value="XM_002426448.1"/>
</dbReference>
<evidence type="ECO:0000313" key="9">
    <source>
        <dbReference type="Proteomes" id="UP000009046"/>
    </source>
</evidence>
<keyword evidence="4" id="KW-0206">Cytoskeleton</keyword>
<evidence type="ECO:0000256" key="3">
    <source>
        <dbReference type="ARBA" id="ARBA00022490"/>
    </source>
</evidence>
<evidence type="ECO:0000256" key="1">
    <source>
        <dbReference type="ARBA" id="ARBA00004138"/>
    </source>
</evidence>
<proteinExistence type="predicted"/>
<sequence length="301" mass="36084">MSTIGVKYHNEDIHNIIPKPMSPTIKSPRYKSKKSKFLQNQEITKLKYNGHQTFGLARYEAPQFWNYLKKRKPRIEMPAVKFVERQKYKCVENCKNVPLPKFNKTNNLESTKKTPKNYVKANIEMITKIEPKIPRPRIVDTPRGTVKDLAHLIQMIKIRESENYGKIPKYLCKRRKQWEAEEMRKKKEADAVYEYRRRMGINTMGMGENVYMIAEETRQKLLDGLKENWNELTKQFLKLPVMSDTLPKMRRKMWLEKEMDQLEKDVKFVESHPFIYLERHDLRPCPEILAGERTKMRKRMM</sequence>
<dbReference type="OrthoDB" id="2123594at2759"/>
<dbReference type="OMA" id="RGSYKPD"/>
<keyword evidence="5" id="KW-0966">Cell projection</keyword>
<evidence type="ECO:0000313" key="7">
    <source>
        <dbReference type="EMBL" id="EEB13755.1"/>
    </source>
</evidence>
<gene>
    <name evidence="8" type="primary">8235226</name>
    <name evidence="7" type="ORF">Phum_PHUM256930</name>
</gene>
<organism>
    <name type="scientific">Pediculus humanus subsp. corporis</name>
    <name type="common">Body louse</name>
    <dbReference type="NCBI Taxonomy" id="121224"/>
    <lineage>
        <taxon>Eukaryota</taxon>
        <taxon>Metazoa</taxon>
        <taxon>Ecdysozoa</taxon>
        <taxon>Arthropoda</taxon>
        <taxon>Hexapoda</taxon>
        <taxon>Insecta</taxon>
        <taxon>Pterygota</taxon>
        <taxon>Neoptera</taxon>
        <taxon>Paraneoptera</taxon>
        <taxon>Psocodea</taxon>
        <taxon>Troctomorpha</taxon>
        <taxon>Phthiraptera</taxon>
        <taxon>Anoplura</taxon>
        <taxon>Pediculidae</taxon>
        <taxon>Pediculus</taxon>
    </lineage>
</organism>
<protein>
    <recommendedName>
        <fullName evidence="6">Enkurin domain-containing protein</fullName>
    </recommendedName>
</protein>
<dbReference type="InParanoid" id="E0VK49"/>
<dbReference type="EMBL" id="AAZO01002977">
    <property type="status" value="NOT_ANNOTATED_CDS"/>
    <property type="molecule type" value="Genomic_DNA"/>
</dbReference>
<accession>E0VK49</accession>
<evidence type="ECO:0000256" key="4">
    <source>
        <dbReference type="ARBA" id="ARBA00023212"/>
    </source>
</evidence>
<dbReference type="AlphaFoldDB" id="E0VK49"/>
<dbReference type="EMBL" id="DS235239">
    <property type="protein sequence ID" value="EEB13755.1"/>
    <property type="molecule type" value="Genomic_DNA"/>
</dbReference>
<dbReference type="InterPro" id="IPR027012">
    <property type="entry name" value="Enkurin_dom"/>
</dbReference>
<dbReference type="HOGENOM" id="CLU_088051_0_0_1"/>
<dbReference type="GO" id="GO:0005879">
    <property type="term" value="C:axonemal microtubule"/>
    <property type="evidence" value="ECO:0007669"/>
    <property type="project" value="TreeGrafter"/>
</dbReference>
<keyword evidence="3" id="KW-0963">Cytoplasm</keyword>
<dbReference type="GO" id="GO:0005516">
    <property type="term" value="F:calmodulin binding"/>
    <property type="evidence" value="ECO:0007669"/>
    <property type="project" value="TreeGrafter"/>
</dbReference>
<evidence type="ECO:0000256" key="2">
    <source>
        <dbReference type="ARBA" id="ARBA00004245"/>
    </source>
</evidence>
<reference evidence="7" key="1">
    <citation type="submission" date="2007-04" db="EMBL/GenBank/DDBJ databases">
        <title>Annotation of Pediculus humanus corporis strain USDA.</title>
        <authorList>
            <person name="Kirkness E."/>
            <person name="Hannick L."/>
            <person name="Hass B."/>
            <person name="Bruggner R."/>
            <person name="Lawson D."/>
            <person name="Bidwell S."/>
            <person name="Joardar V."/>
            <person name="Caler E."/>
            <person name="Walenz B."/>
            <person name="Inman J."/>
            <person name="Schobel S."/>
            <person name="Galinsky K."/>
            <person name="Amedeo P."/>
            <person name="Strausberg R."/>
        </authorList>
    </citation>
    <scope>NUCLEOTIDE SEQUENCE</scope>
    <source>
        <strain evidence="7">USDA</strain>
    </source>
</reference>